<evidence type="ECO:0000313" key="2">
    <source>
        <dbReference type="EMBL" id="KAK2152295.1"/>
    </source>
</evidence>
<dbReference type="EMBL" id="JAODUP010000333">
    <property type="protein sequence ID" value="KAK2152295.1"/>
    <property type="molecule type" value="Genomic_DNA"/>
</dbReference>
<proteinExistence type="predicted"/>
<keyword evidence="3" id="KW-1185">Reference proteome</keyword>
<dbReference type="InterPro" id="IPR027197">
    <property type="entry name" value="SLC43A3"/>
</dbReference>
<reference evidence="2" key="1">
    <citation type="journal article" date="2023" name="Mol. Biol. Evol.">
        <title>Third-Generation Sequencing Reveals the Adaptive Role of the Epigenome in Three Deep-Sea Polychaetes.</title>
        <authorList>
            <person name="Perez M."/>
            <person name="Aroh O."/>
            <person name="Sun Y."/>
            <person name="Lan Y."/>
            <person name="Juniper S.K."/>
            <person name="Young C.R."/>
            <person name="Angers B."/>
            <person name="Qian P.Y."/>
        </authorList>
    </citation>
    <scope>NUCLEOTIDE SEQUENCE</scope>
    <source>
        <strain evidence="2">P08H-3</strain>
    </source>
</reference>
<feature type="transmembrane region" description="Helical" evidence="1">
    <location>
        <begin position="12"/>
        <end position="38"/>
    </location>
</feature>
<evidence type="ECO:0000313" key="3">
    <source>
        <dbReference type="Proteomes" id="UP001208570"/>
    </source>
</evidence>
<protein>
    <submittedName>
        <fullName evidence="2">Uncharacterized protein</fullName>
    </submittedName>
</protein>
<dbReference type="Proteomes" id="UP001208570">
    <property type="component" value="Unassembled WGS sequence"/>
</dbReference>
<gene>
    <name evidence="2" type="ORF">LSH36_332g00005</name>
</gene>
<accession>A0AAD9JHJ2</accession>
<dbReference type="AlphaFoldDB" id="A0AAD9JHJ2"/>
<sequence>MLTFKDIALSWLIFPGTFLISLGGVMVVITTAHVALLAGSKKATCIAIIGACLDVSAIMTTCMQAAFDAGISRAACVYCYAGLLLIHILNTACLSPKSKVYNVTAIKLKTEGRETDLSYYPVEHQGKALGAAATVAHLLSLLEEPFFVWAESSRPPFRGVIELEFLMLG</sequence>
<name>A0AAD9JHJ2_9ANNE</name>
<organism evidence="2 3">
    <name type="scientific">Paralvinella palmiformis</name>
    <dbReference type="NCBI Taxonomy" id="53620"/>
    <lineage>
        <taxon>Eukaryota</taxon>
        <taxon>Metazoa</taxon>
        <taxon>Spiralia</taxon>
        <taxon>Lophotrochozoa</taxon>
        <taxon>Annelida</taxon>
        <taxon>Polychaeta</taxon>
        <taxon>Sedentaria</taxon>
        <taxon>Canalipalpata</taxon>
        <taxon>Terebellida</taxon>
        <taxon>Terebelliformia</taxon>
        <taxon>Alvinellidae</taxon>
        <taxon>Paralvinella</taxon>
    </lineage>
</organism>
<evidence type="ECO:0000256" key="1">
    <source>
        <dbReference type="SAM" id="Phobius"/>
    </source>
</evidence>
<dbReference type="PANTHER" id="PTHR20765">
    <property type="entry name" value="SOLUTE CARRIER FAMILY 43 MEMBER 3-RELATED"/>
    <property type="match status" value="1"/>
</dbReference>
<feature type="transmembrane region" description="Helical" evidence="1">
    <location>
        <begin position="72"/>
        <end position="89"/>
    </location>
</feature>
<dbReference type="PANTHER" id="PTHR20765:SF1">
    <property type="entry name" value="EQUILIBRATIVE NUCLEOBASE TRANSPORTER 1"/>
    <property type="match status" value="1"/>
</dbReference>
<keyword evidence="1" id="KW-1133">Transmembrane helix</keyword>
<keyword evidence="1" id="KW-0812">Transmembrane</keyword>
<comment type="caution">
    <text evidence="2">The sequence shown here is derived from an EMBL/GenBank/DDBJ whole genome shotgun (WGS) entry which is preliminary data.</text>
</comment>
<keyword evidence="1" id="KW-0472">Membrane</keyword>